<keyword evidence="3" id="KW-0325">Glycoprotein</keyword>
<proteinExistence type="inferred from homology"/>
<dbReference type="PANTHER" id="PTHR11927:SF9">
    <property type="entry name" value="L-FUCOSYLTRANSFERASE"/>
    <property type="match status" value="1"/>
</dbReference>
<evidence type="ECO:0000313" key="5">
    <source>
        <dbReference type="WBParaSite" id="mrna-Wban_06443"/>
    </source>
</evidence>
<comment type="subcellular location">
    <subcellularLocation>
        <location evidence="3">Golgi apparatus</location>
        <location evidence="3">Golgi stack membrane</location>
        <topology evidence="3">Single-pass type II membrane protein</topology>
    </subcellularLocation>
</comment>
<sequence length="388" mass="45775">MQGCFATRNGLVVLTFAITLSLLVLLITNWSFYDIYVTDFNHLDRLSVVQVTRIFPQGGEDVKFDQPWTLPNIKIIENIDDINQSERYVISNFSWSPGLGNLMFQYASLRAIAERYNAKLIVPVKCTLRRGFKLDAIIVNNELNDELIRRYSSSKHHFAVKVDELFVDQNFEYISGYLQSYRYFHPQQEYLIHKQFTFLPEIIKLADDYLQKAKYEKLHARVTDMISANIDHRNYPDHVDITKDFYGHVYVGIHIRRGMDITMNSRNIKYGHTTITKDYIINAMNYFRSRFENLIFIISSDNEYWVKTNINHTHKGEIYIVSSGYREIDMATLVRCNHTIMSTGTFSWWTAYLTNGTTVYYNNWPKPNSVLERMIKKDEYFLNNWIPI</sequence>
<dbReference type="PANTHER" id="PTHR11927">
    <property type="entry name" value="GALACTOSIDE 2-L-FUCOSYLTRANSFERASE"/>
    <property type="match status" value="1"/>
</dbReference>
<reference evidence="4" key="1">
    <citation type="submission" date="2015-03" db="EMBL/GenBank/DDBJ databases">
        <title>Wuchereria bancrofti Genome Sequencing Papua New Guinea Strain.</title>
        <authorList>
            <person name="Small S.T."/>
            <person name="Serre D."/>
            <person name="Zimmerman P.A."/>
        </authorList>
    </citation>
    <scope>NUCLEOTIDE SEQUENCE [LARGE SCALE GENOMIC DNA]</scope>
    <source>
        <strain evidence="4">pt0022</strain>
    </source>
</reference>
<accession>A0AAF5PW27</accession>
<keyword evidence="3" id="KW-0812">Transmembrane</keyword>
<keyword evidence="1 3" id="KW-0328">Glycosyltransferase</keyword>
<dbReference type="Proteomes" id="UP000093561">
    <property type="component" value="Unassembled WGS sequence"/>
</dbReference>
<reference evidence="5" key="3">
    <citation type="submission" date="2024-02" db="UniProtKB">
        <authorList>
            <consortium name="WormBaseParasite"/>
        </authorList>
    </citation>
    <scope>IDENTIFICATION</scope>
    <source>
        <strain evidence="5">pt0022</strain>
    </source>
</reference>
<comment type="similarity">
    <text evidence="3">Belongs to the glycosyltransferase 11 family.</text>
</comment>
<reference evidence="4" key="2">
    <citation type="journal article" date="2016" name="Mol. Ecol.">
        <title>Population genomics of the filarial nematode parasite Wuchereria bancrofti from mosquitoes.</title>
        <authorList>
            <person name="Small S.T."/>
            <person name="Reimer L.J."/>
            <person name="Tisch D.J."/>
            <person name="King C.L."/>
            <person name="Christensen B.M."/>
            <person name="Siba P.M."/>
            <person name="Kazura J.W."/>
            <person name="Serre D."/>
            <person name="Zimmerman P.A."/>
        </authorList>
    </citation>
    <scope>NUCLEOTIDE SEQUENCE</scope>
    <source>
        <strain evidence="4">pt0022</strain>
    </source>
</reference>
<keyword evidence="3" id="KW-0735">Signal-anchor</keyword>
<keyword evidence="3" id="KW-0472">Membrane</keyword>
<organism evidence="4 5">
    <name type="scientific">Wuchereria bancrofti</name>
    <dbReference type="NCBI Taxonomy" id="6293"/>
    <lineage>
        <taxon>Eukaryota</taxon>
        <taxon>Metazoa</taxon>
        <taxon>Ecdysozoa</taxon>
        <taxon>Nematoda</taxon>
        <taxon>Chromadorea</taxon>
        <taxon>Rhabditida</taxon>
        <taxon>Spirurina</taxon>
        <taxon>Spiruromorpha</taxon>
        <taxon>Filarioidea</taxon>
        <taxon>Onchocercidae</taxon>
        <taxon>Wuchereria</taxon>
    </lineage>
</organism>
<feature type="transmembrane region" description="Helical" evidence="3">
    <location>
        <begin position="12"/>
        <end position="33"/>
    </location>
</feature>
<dbReference type="GO" id="GO:0032580">
    <property type="term" value="C:Golgi cisterna membrane"/>
    <property type="evidence" value="ECO:0007669"/>
    <property type="project" value="UniProtKB-SubCell"/>
</dbReference>
<name>A0AAF5PW27_WUCBA</name>
<evidence type="ECO:0000256" key="2">
    <source>
        <dbReference type="ARBA" id="ARBA00022679"/>
    </source>
</evidence>
<dbReference type="InterPro" id="IPR002516">
    <property type="entry name" value="Glyco_trans_11"/>
</dbReference>
<evidence type="ECO:0000256" key="3">
    <source>
        <dbReference type="RuleBase" id="RU363129"/>
    </source>
</evidence>
<evidence type="ECO:0000256" key="1">
    <source>
        <dbReference type="ARBA" id="ARBA00022676"/>
    </source>
</evidence>
<dbReference type="AlphaFoldDB" id="A0AAF5PW27"/>
<comment type="pathway">
    <text evidence="3">Protein modification; protein glycosylation.</text>
</comment>
<keyword evidence="3" id="KW-1133">Transmembrane helix</keyword>
<evidence type="ECO:0000313" key="4">
    <source>
        <dbReference type="Proteomes" id="UP000093561"/>
    </source>
</evidence>
<dbReference type="EC" id="2.4.1.-" evidence="3"/>
<protein>
    <recommendedName>
        <fullName evidence="3">L-Fucosyltransferase</fullName>
        <ecNumber evidence="3">2.4.1.-</ecNumber>
    </recommendedName>
</protein>
<dbReference type="WBParaSite" id="mrna-Wban_06443">
    <property type="protein sequence ID" value="mrna-Wban_06443"/>
    <property type="gene ID" value="Wban_06443"/>
</dbReference>
<dbReference type="Pfam" id="PF01531">
    <property type="entry name" value="Glyco_transf_11"/>
    <property type="match status" value="1"/>
</dbReference>
<dbReference type="GO" id="GO:0005975">
    <property type="term" value="P:carbohydrate metabolic process"/>
    <property type="evidence" value="ECO:0007669"/>
    <property type="project" value="InterPro"/>
</dbReference>
<keyword evidence="2 3" id="KW-0808">Transferase</keyword>
<dbReference type="GO" id="GO:0008107">
    <property type="term" value="F:galactoside 2-alpha-L-fucosyltransferase activity"/>
    <property type="evidence" value="ECO:0007669"/>
    <property type="project" value="InterPro"/>
</dbReference>
<dbReference type="CDD" id="cd11301">
    <property type="entry name" value="Fut1_Fut2_like"/>
    <property type="match status" value="1"/>
</dbReference>
<keyword evidence="3" id="KW-0333">Golgi apparatus</keyword>